<proteinExistence type="predicted"/>
<evidence type="ECO:0000313" key="1">
    <source>
        <dbReference type="EMBL" id="MBX39810.1"/>
    </source>
</evidence>
<dbReference type="EMBL" id="GGEC01059326">
    <property type="protein sequence ID" value="MBX39810.1"/>
    <property type="molecule type" value="Transcribed_RNA"/>
</dbReference>
<name>A0A2P2NBL1_RHIMU</name>
<reference evidence="1" key="1">
    <citation type="submission" date="2018-02" db="EMBL/GenBank/DDBJ databases">
        <title>Rhizophora mucronata_Transcriptome.</title>
        <authorList>
            <person name="Meera S.P."/>
            <person name="Sreeshan A."/>
            <person name="Augustine A."/>
        </authorList>
    </citation>
    <scope>NUCLEOTIDE SEQUENCE</scope>
    <source>
        <tissue evidence="1">Leaf</tissue>
    </source>
</reference>
<protein>
    <submittedName>
        <fullName evidence="1">Uncharacterized protein</fullName>
    </submittedName>
</protein>
<sequence length="10" mass="1133">MTSRLGRILS</sequence>
<accession>A0A2P2NBL1</accession>
<organism evidence="1">
    <name type="scientific">Rhizophora mucronata</name>
    <name type="common">Asiatic mangrove</name>
    <dbReference type="NCBI Taxonomy" id="61149"/>
    <lineage>
        <taxon>Eukaryota</taxon>
        <taxon>Viridiplantae</taxon>
        <taxon>Streptophyta</taxon>
        <taxon>Embryophyta</taxon>
        <taxon>Tracheophyta</taxon>
        <taxon>Spermatophyta</taxon>
        <taxon>Magnoliopsida</taxon>
        <taxon>eudicotyledons</taxon>
        <taxon>Gunneridae</taxon>
        <taxon>Pentapetalae</taxon>
        <taxon>rosids</taxon>
        <taxon>fabids</taxon>
        <taxon>Malpighiales</taxon>
        <taxon>Rhizophoraceae</taxon>
        <taxon>Rhizophora</taxon>
    </lineage>
</organism>